<sequence>MYINRYLTCFNTKNIQNEVVDTVIVGSGLAGISTAYYLLKLGIKPLIITKKKPGISNSFLAQGGIAAAIGCLDSVDLHFQDTINAGKGLCIEKNVRILVEEGLERVIDLIVAGVEFDKDENGFPKLTKEGAHSINRVLHSKDKTGHEIGKKLLEYVKNNVFLADGFYLEEILTDEDKYVGILLSDGKNQKVVRSKSLVLATGGYSGVFLRNTSAYNVSGDSIAVAYRSGCELMDLEFVQFHPTAIYIEGKPGWLISEAVRGEGAILVDENGERFIDELKPRDEVARAILKKYQEGHKVFLDIKPIIDKGIDFKERFPNVFSMLKEFGLENFTKIPVSPSAHYTIGGVKAQLDGRTDIKGIFAVGETACSGVHGANRLASNSLLECIVSGYKTAYNVYINNMCSKINYTDIDNDNDAKRQMEKSKREYFLKEIKTVMWEKVGLIRSQTSLETALKKIESIYDDLSPYCNVRYLKDLTILCKGIILSALSRKESRGVHFREDYPNQSDEFLKHTILQKNFEINFRRF</sequence>
<dbReference type="EMBL" id="CP001229">
    <property type="protein sequence ID" value="ACN99276.1"/>
    <property type="molecule type" value="Genomic_DNA"/>
</dbReference>
<keyword evidence="15" id="KW-1185">Reference proteome</keyword>
<dbReference type="InterPro" id="IPR003953">
    <property type="entry name" value="FAD-dep_OxRdtase_2_FAD-bd"/>
</dbReference>
<evidence type="ECO:0000256" key="1">
    <source>
        <dbReference type="ARBA" id="ARBA00001974"/>
    </source>
</evidence>
<dbReference type="OrthoDB" id="9806724at2"/>
<dbReference type="SUPFAM" id="SSF51905">
    <property type="entry name" value="FAD/NAD(P)-binding domain"/>
    <property type="match status" value="1"/>
</dbReference>
<proteinExistence type="inferred from homology"/>
<dbReference type="PRINTS" id="PR00411">
    <property type="entry name" value="PNDRDTASEI"/>
</dbReference>
<comment type="function">
    <text evidence="11">Catalyzes the oxidation of L-aspartate to iminoaspartate.</text>
</comment>
<dbReference type="eggNOG" id="COG0029">
    <property type="taxonomic scope" value="Bacteria"/>
</dbReference>
<evidence type="ECO:0000256" key="10">
    <source>
        <dbReference type="NCBIfam" id="TIGR00551"/>
    </source>
</evidence>
<comment type="cofactor">
    <cofactor evidence="1 11">
        <name>FAD</name>
        <dbReference type="ChEBI" id="CHEBI:57692"/>
    </cofactor>
</comment>
<comment type="pathway">
    <text evidence="2 11">Cofactor biosynthesis; NAD(+) biosynthesis; iminoaspartate from L-aspartate (oxidase route): step 1/1.</text>
</comment>
<evidence type="ECO:0000313" key="14">
    <source>
        <dbReference type="EMBL" id="ACN99276.1"/>
    </source>
</evidence>
<dbReference type="STRING" id="204536.SULAZ_0609"/>
<dbReference type="GO" id="GO:0005737">
    <property type="term" value="C:cytoplasm"/>
    <property type="evidence" value="ECO:0007669"/>
    <property type="project" value="UniProtKB-SubCell"/>
</dbReference>
<keyword evidence="8 11" id="KW-0560">Oxidoreductase</keyword>
<dbReference type="UniPathway" id="UPA00253">
    <property type="reaction ID" value="UER00326"/>
</dbReference>
<evidence type="ECO:0000259" key="12">
    <source>
        <dbReference type="Pfam" id="PF00890"/>
    </source>
</evidence>
<name>C1DU07_SULAA</name>
<dbReference type="Proteomes" id="UP000001369">
    <property type="component" value="Chromosome"/>
</dbReference>
<evidence type="ECO:0000256" key="9">
    <source>
        <dbReference type="ARBA" id="ARBA00048305"/>
    </source>
</evidence>
<comment type="subcellular location">
    <subcellularLocation>
        <location evidence="11">Cytoplasm</location>
    </subcellularLocation>
</comment>
<feature type="domain" description="Fumarate reductase/succinate dehydrogenase flavoprotein-like C-terminal" evidence="13">
    <location>
        <begin position="430"/>
        <end position="515"/>
    </location>
</feature>
<dbReference type="EC" id="1.4.3.16" evidence="4 10"/>
<dbReference type="GO" id="GO:0008734">
    <property type="term" value="F:L-aspartate oxidase activity"/>
    <property type="evidence" value="ECO:0007669"/>
    <property type="project" value="UniProtKB-UniRule"/>
</dbReference>
<evidence type="ECO:0000256" key="5">
    <source>
        <dbReference type="ARBA" id="ARBA00022630"/>
    </source>
</evidence>
<reference evidence="14 15" key="1">
    <citation type="journal article" date="2009" name="J. Bacteriol.">
        <title>Complete and draft genome sequences of six members of the Aquificales.</title>
        <authorList>
            <person name="Reysenbach A.L."/>
            <person name="Hamamura N."/>
            <person name="Podar M."/>
            <person name="Griffiths E."/>
            <person name="Ferreira S."/>
            <person name="Hochstein R."/>
            <person name="Heidelberg J."/>
            <person name="Johnson J."/>
            <person name="Mead D."/>
            <person name="Pohorille A."/>
            <person name="Sarmiento M."/>
            <person name="Schweighofer K."/>
            <person name="Seshadri R."/>
            <person name="Voytek M.A."/>
        </authorList>
    </citation>
    <scope>NUCLEOTIDE SEQUENCE [LARGE SCALE GENOMIC DNA]</scope>
    <source>
        <strain evidence="15">Az-Fu1 / DSM 15241 / OCM 825</strain>
    </source>
</reference>
<evidence type="ECO:0000256" key="11">
    <source>
        <dbReference type="RuleBase" id="RU362049"/>
    </source>
</evidence>
<feature type="domain" description="FAD-dependent oxidoreductase 2 FAD-binding" evidence="12">
    <location>
        <begin position="21"/>
        <end position="382"/>
    </location>
</feature>
<evidence type="ECO:0000313" key="15">
    <source>
        <dbReference type="Proteomes" id="UP000001369"/>
    </source>
</evidence>
<dbReference type="SUPFAM" id="SSF46977">
    <property type="entry name" value="Succinate dehydrogenase/fumarate reductase flavoprotein C-terminal domain"/>
    <property type="match status" value="1"/>
</dbReference>
<dbReference type="Gene3D" id="3.90.700.10">
    <property type="entry name" value="Succinate dehydrogenase/fumarate reductase flavoprotein, catalytic domain"/>
    <property type="match status" value="1"/>
</dbReference>
<protein>
    <recommendedName>
        <fullName evidence="4 10">L-aspartate oxidase</fullName>
        <ecNumber evidence="4 10">1.4.3.16</ecNumber>
    </recommendedName>
</protein>
<dbReference type="AlphaFoldDB" id="C1DU07"/>
<evidence type="ECO:0000256" key="4">
    <source>
        <dbReference type="ARBA" id="ARBA00012173"/>
    </source>
</evidence>
<dbReference type="Pfam" id="PF02910">
    <property type="entry name" value="Succ_DH_flav_C"/>
    <property type="match status" value="1"/>
</dbReference>
<dbReference type="PANTHER" id="PTHR42716">
    <property type="entry name" value="L-ASPARTATE OXIDASE"/>
    <property type="match status" value="1"/>
</dbReference>
<dbReference type="KEGG" id="saf:SULAZ_0609"/>
<dbReference type="HOGENOM" id="CLU_014312_3_2_0"/>
<evidence type="ECO:0000259" key="13">
    <source>
        <dbReference type="Pfam" id="PF02910"/>
    </source>
</evidence>
<evidence type="ECO:0000256" key="8">
    <source>
        <dbReference type="ARBA" id="ARBA00023002"/>
    </source>
</evidence>
<keyword evidence="7 11" id="KW-0274">FAD</keyword>
<comment type="similarity">
    <text evidence="3 11">Belongs to the FAD-dependent oxidoreductase 2 family. NadB subfamily.</text>
</comment>
<organism evidence="14 15">
    <name type="scientific">Sulfurihydrogenibium azorense (strain DSM 15241 / OCM 825 / Az-Fu1)</name>
    <dbReference type="NCBI Taxonomy" id="204536"/>
    <lineage>
        <taxon>Bacteria</taxon>
        <taxon>Pseudomonadati</taxon>
        <taxon>Aquificota</taxon>
        <taxon>Aquificia</taxon>
        <taxon>Aquificales</taxon>
        <taxon>Hydrogenothermaceae</taxon>
        <taxon>Sulfurihydrogenibium</taxon>
    </lineage>
</organism>
<dbReference type="PRINTS" id="PR00368">
    <property type="entry name" value="FADPNR"/>
</dbReference>
<accession>C1DU07</accession>
<keyword evidence="5 11" id="KW-0285">Flavoprotein</keyword>
<dbReference type="InterPro" id="IPR015939">
    <property type="entry name" value="Fum_Rdtase/Succ_DH_flav-like_C"/>
</dbReference>
<evidence type="ECO:0000256" key="6">
    <source>
        <dbReference type="ARBA" id="ARBA00022642"/>
    </source>
</evidence>
<dbReference type="RefSeq" id="WP_012674594.1">
    <property type="nucleotide sequence ID" value="NC_012438.1"/>
</dbReference>
<dbReference type="Pfam" id="PF00890">
    <property type="entry name" value="FAD_binding_2"/>
    <property type="match status" value="1"/>
</dbReference>
<dbReference type="NCBIfam" id="TIGR00551">
    <property type="entry name" value="nadB"/>
    <property type="match status" value="1"/>
</dbReference>
<dbReference type="PANTHER" id="PTHR42716:SF2">
    <property type="entry name" value="L-ASPARTATE OXIDASE, CHLOROPLASTIC"/>
    <property type="match status" value="1"/>
</dbReference>
<dbReference type="InterPro" id="IPR036188">
    <property type="entry name" value="FAD/NAD-bd_sf"/>
</dbReference>
<gene>
    <name evidence="14" type="primary">nadB</name>
    <name evidence="14" type="ordered locus">SULAZ_0609</name>
</gene>
<evidence type="ECO:0000256" key="2">
    <source>
        <dbReference type="ARBA" id="ARBA00004950"/>
    </source>
</evidence>
<dbReference type="SUPFAM" id="SSF56425">
    <property type="entry name" value="Succinate dehydrogenase/fumarate reductase flavoprotein, catalytic domain"/>
    <property type="match status" value="1"/>
</dbReference>
<dbReference type="Gene3D" id="3.50.50.60">
    <property type="entry name" value="FAD/NAD(P)-binding domain"/>
    <property type="match status" value="1"/>
</dbReference>
<dbReference type="InterPro" id="IPR005288">
    <property type="entry name" value="NadB"/>
</dbReference>
<dbReference type="GO" id="GO:0034628">
    <property type="term" value="P:'de novo' NAD+ biosynthetic process from L-aspartate"/>
    <property type="evidence" value="ECO:0007669"/>
    <property type="project" value="TreeGrafter"/>
</dbReference>
<keyword evidence="6 11" id="KW-0662">Pyridine nucleotide biosynthesis</keyword>
<dbReference type="Gene3D" id="1.20.58.100">
    <property type="entry name" value="Fumarate reductase/succinate dehydrogenase flavoprotein-like, C-terminal domain"/>
    <property type="match status" value="1"/>
</dbReference>
<evidence type="ECO:0000256" key="3">
    <source>
        <dbReference type="ARBA" id="ARBA00008562"/>
    </source>
</evidence>
<evidence type="ECO:0000256" key="7">
    <source>
        <dbReference type="ARBA" id="ARBA00022827"/>
    </source>
</evidence>
<comment type="catalytic activity">
    <reaction evidence="9">
        <text>L-aspartate + O2 = iminosuccinate + H2O2</text>
        <dbReference type="Rhea" id="RHEA:25876"/>
        <dbReference type="ChEBI" id="CHEBI:15379"/>
        <dbReference type="ChEBI" id="CHEBI:16240"/>
        <dbReference type="ChEBI" id="CHEBI:29991"/>
        <dbReference type="ChEBI" id="CHEBI:77875"/>
        <dbReference type="EC" id="1.4.3.16"/>
    </reaction>
    <physiologicalReaction direction="left-to-right" evidence="9">
        <dbReference type="Rhea" id="RHEA:25877"/>
    </physiologicalReaction>
</comment>
<dbReference type="InterPro" id="IPR037099">
    <property type="entry name" value="Fum_R/Succ_DH_flav-like_C_sf"/>
</dbReference>
<dbReference type="InterPro" id="IPR027477">
    <property type="entry name" value="Succ_DH/fumarate_Rdtase_cat_sf"/>
</dbReference>